<proteinExistence type="predicted"/>
<dbReference type="InterPro" id="IPR023213">
    <property type="entry name" value="CAT-like_dom_sf"/>
</dbReference>
<evidence type="ECO:0000313" key="2">
    <source>
        <dbReference type="EMBL" id="KAI1880099.1"/>
    </source>
</evidence>
<dbReference type="PANTHER" id="PTHR31642:SF310">
    <property type="entry name" value="FATTY ALCOHOL:CAFFEOYL-COA ACYLTRANSFERASE"/>
    <property type="match status" value="1"/>
</dbReference>
<dbReference type="Pfam" id="PF02458">
    <property type="entry name" value="Transferase"/>
    <property type="match status" value="1"/>
</dbReference>
<protein>
    <submittedName>
        <fullName evidence="2">Uncharacterized protein</fullName>
    </submittedName>
</protein>
<dbReference type="Gene3D" id="3.30.559.10">
    <property type="entry name" value="Chloramphenicol acetyltransferase-like domain"/>
    <property type="match status" value="2"/>
</dbReference>
<organism evidence="2 3">
    <name type="scientific">Neoarthrinium moseri</name>
    <dbReference type="NCBI Taxonomy" id="1658444"/>
    <lineage>
        <taxon>Eukaryota</taxon>
        <taxon>Fungi</taxon>
        <taxon>Dikarya</taxon>
        <taxon>Ascomycota</taxon>
        <taxon>Pezizomycotina</taxon>
        <taxon>Sordariomycetes</taxon>
        <taxon>Xylariomycetidae</taxon>
        <taxon>Amphisphaeriales</taxon>
        <taxon>Apiosporaceae</taxon>
        <taxon>Neoarthrinium</taxon>
    </lineage>
</organism>
<sequence length="494" mass="54660">MIALTSNVRISPSNEPMSRSLEIQEELDNATGRPELLSIWNQNSPRVYISVILNFPLNNSCIEQTIRHLDSSLKRLACERPLFAARLHAASVAQPGLAHLVYSPENQIPFEVSLGPRDVTEDYGQIRGRGFPPSLFIKPQFGIPGSIGAESDPLPVSRVHALVIQGGLLLAVYLHHSLCDGDSLRIFLECFAAQTRGDAINRPSEQTFIGPGARRQSTSTLLSLISKCPEYTLLPNFNGPTQPLYSSSGTPLEAIGKTGKIFVFRRDRIAQLQAAVQAHLRLDKPPSTYTCLAALSFAHIIRARLSAESFLPETETRGDAMLWNSVNWRSRAFQNLTGDYFGNAALPAVTKATRQQLLLACQDIATLATLIPLIRQSIDAVDEEYVRRRLAMVSASSDPRIIGVNFDPRMPQCLAFNTWRHFGADVTWEIPGVPVEKPDAIRRAHGSWNLGTALILPARASSEFQELFVSLSQGAMDLLCEDKEWLEWIDRVIG</sequence>
<gene>
    <name evidence="2" type="ORF">JX265_001720</name>
</gene>
<accession>A0A9Q0ATK3</accession>
<dbReference type="PANTHER" id="PTHR31642">
    <property type="entry name" value="TRICHOTHECENE 3-O-ACETYLTRANSFERASE"/>
    <property type="match status" value="1"/>
</dbReference>
<dbReference type="GO" id="GO:0016747">
    <property type="term" value="F:acyltransferase activity, transferring groups other than amino-acyl groups"/>
    <property type="evidence" value="ECO:0007669"/>
    <property type="project" value="TreeGrafter"/>
</dbReference>
<keyword evidence="3" id="KW-1185">Reference proteome</keyword>
<dbReference type="EMBL" id="JAFIMR010000003">
    <property type="protein sequence ID" value="KAI1880099.1"/>
    <property type="molecule type" value="Genomic_DNA"/>
</dbReference>
<comment type="caution">
    <text evidence="2">The sequence shown here is derived from an EMBL/GenBank/DDBJ whole genome shotgun (WGS) entry which is preliminary data.</text>
</comment>
<keyword evidence="1" id="KW-0808">Transferase</keyword>
<dbReference type="AlphaFoldDB" id="A0A9Q0ATK3"/>
<evidence type="ECO:0000256" key="1">
    <source>
        <dbReference type="ARBA" id="ARBA00022679"/>
    </source>
</evidence>
<dbReference type="Proteomes" id="UP000829685">
    <property type="component" value="Unassembled WGS sequence"/>
</dbReference>
<reference evidence="2" key="1">
    <citation type="submission" date="2021-03" db="EMBL/GenBank/DDBJ databases">
        <title>Revisited historic fungal species revealed as producer of novel bioactive compounds through whole genome sequencing and comparative genomics.</title>
        <authorList>
            <person name="Vignolle G.A."/>
            <person name="Hochenegger N."/>
            <person name="Mach R.L."/>
            <person name="Mach-Aigner A.R."/>
            <person name="Javad Rahimi M."/>
            <person name="Salim K.A."/>
            <person name="Chan C.M."/>
            <person name="Lim L.B.L."/>
            <person name="Cai F."/>
            <person name="Druzhinina I.S."/>
            <person name="U'Ren J.M."/>
            <person name="Derntl C."/>
        </authorList>
    </citation>
    <scope>NUCLEOTIDE SEQUENCE</scope>
    <source>
        <strain evidence="2">TUCIM 5799</strain>
    </source>
</reference>
<name>A0A9Q0ATK3_9PEZI</name>
<evidence type="ECO:0000313" key="3">
    <source>
        <dbReference type="Proteomes" id="UP000829685"/>
    </source>
</evidence>
<dbReference type="InterPro" id="IPR050317">
    <property type="entry name" value="Plant_Fungal_Acyltransferase"/>
</dbReference>
<dbReference type="GO" id="GO:0044550">
    <property type="term" value="P:secondary metabolite biosynthetic process"/>
    <property type="evidence" value="ECO:0007669"/>
    <property type="project" value="TreeGrafter"/>
</dbReference>